<dbReference type="Gene3D" id="1.10.150.240">
    <property type="entry name" value="Putative phosphatase, domain 2"/>
    <property type="match status" value="1"/>
</dbReference>
<dbReference type="InterPro" id="IPR036412">
    <property type="entry name" value="HAD-like_sf"/>
</dbReference>
<dbReference type="InterPro" id="IPR023214">
    <property type="entry name" value="HAD_sf"/>
</dbReference>
<dbReference type="CDD" id="cd02603">
    <property type="entry name" value="HAD_sEH-N_like"/>
    <property type="match status" value="1"/>
</dbReference>
<evidence type="ECO:0000313" key="1">
    <source>
        <dbReference type="EMBL" id="RRQ48280.1"/>
    </source>
</evidence>
<reference evidence="2" key="2">
    <citation type="submission" date="2018-12" db="EMBL/GenBank/DDBJ databases">
        <title>Maribacter lutimaris sp. nov., isolated from marine sediment.</title>
        <authorList>
            <person name="Kim K.K."/>
        </authorList>
    </citation>
    <scope>NUCLEOTIDE SEQUENCE [LARGE SCALE GENOMIC DNA]</scope>
    <source>
        <strain evidence="2">PoM-212</strain>
    </source>
</reference>
<dbReference type="Gene3D" id="3.40.50.1000">
    <property type="entry name" value="HAD superfamily/HAD-like"/>
    <property type="match status" value="1"/>
</dbReference>
<dbReference type="AlphaFoldDB" id="A0A3R8RYJ6"/>
<dbReference type="InterPro" id="IPR006439">
    <property type="entry name" value="HAD-SF_hydro_IA"/>
</dbReference>
<gene>
    <name evidence="1" type="ORF">DZC72_11205</name>
</gene>
<proteinExistence type="predicted"/>
<dbReference type="SUPFAM" id="SSF56784">
    <property type="entry name" value="HAD-like"/>
    <property type="match status" value="1"/>
</dbReference>
<reference evidence="2" key="1">
    <citation type="submission" date="2018-08" db="EMBL/GenBank/DDBJ databases">
        <authorList>
            <person name="Khan S.A."/>
            <person name="J S.E."/>
        </authorList>
    </citation>
    <scope>NUCLEOTIDE SEQUENCE [LARGE SCALE GENOMIC DNA]</scope>
    <source>
        <strain evidence="2">PoM-212</strain>
    </source>
</reference>
<organism evidence="1 2">
    <name type="scientific">Maribacter algicola</name>
    <dbReference type="NCBI Taxonomy" id="2498892"/>
    <lineage>
        <taxon>Bacteria</taxon>
        <taxon>Pseudomonadati</taxon>
        <taxon>Bacteroidota</taxon>
        <taxon>Flavobacteriia</taxon>
        <taxon>Flavobacteriales</taxon>
        <taxon>Flavobacteriaceae</taxon>
        <taxon>Maribacter</taxon>
    </lineage>
</organism>
<dbReference type="SFLD" id="SFLDS00003">
    <property type="entry name" value="Haloacid_Dehalogenase"/>
    <property type="match status" value="1"/>
</dbReference>
<protein>
    <submittedName>
        <fullName evidence="1">HAD family phosphatase</fullName>
    </submittedName>
</protein>
<dbReference type="NCBIfam" id="TIGR01549">
    <property type="entry name" value="HAD-SF-IA-v1"/>
    <property type="match status" value="1"/>
</dbReference>
<sequence>MIKNIIFDFGDIFINLDKPAVFKNMEAFGYTEYTDALDRLCKEYEMGHMSSIDFLAGLKEMYPKAAKTDLVDAWNSILLDFPEYRLEFIEELKTKKTYRLFLLSNTNDIHIEYVKRTMGLERFERFRNCFEGFYLSQQIKMRKPNTNIYEYVLNENSLVPEETLFIDDTKANTDSAQKLGIRCWNLLVGKEDIVELNKKL</sequence>
<accession>A0A3R8RYJ6</accession>
<comment type="caution">
    <text evidence="1">The sequence shown here is derived from an EMBL/GenBank/DDBJ whole genome shotgun (WGS) entry which is preliminary data.</text>
</comment>
<dbReference type="RefSeq" id="WP_125223001.1">
    <property type="nucleotide sequence ID" value="NZ_QUSX01000002.1"/>
</dbReference>
<dbReference type="EMBL" id="QUSX01000002">
    <property type="protein sequence ID" value="RRQ48280.1"/>
    <property type="molecule type" value="Genomic_DNA"/>
</dbReference>
<name>A0A3R8RYJ6_9FLAO</name>
<dbReference type="NCBIfam" id="TIGR01509">
    <property type="entry name" value="HAD-SF-IA-v3"/>
    <property type="match status" value="1"/>
</dbReference>
<dbReference type="Proteomes" id="UP000286990">
    <property type="component" value="Unassembled WGS sequence"/>
</dbReference>
<dbReference type="InterPro" id="IPR023198">
    <property type="entry name" value="PGP-like_dom2"/>
</dbReference>
<dbReference type="SFLD" id="SFLDG01129">
    <property type="entry name" value="C1.5:_HAD__Beta-PGM__Phosphata"/>
    <property type="match status" value="1"/>
</dbReference>
<dbReference type="PANTHER" id="PTHR43611:SF3">
    <property type="entry name" value="FLAVIN MONONUCLEOTIDE HYDROLASE 1, CHLOROPLATIC"/>
    <property type="match status" value="1"/>
</dbReference>
<evidence type="ECO:0000313" key="2">
    <source>
        <dbReference type="Proteomes" id="UP000286990"/>
    </source>
</evidence>
<keyword evidence="2" id="KW-1185">Reference proteome</keyword>
<dbReference type="OrthoDB" id="9797415at2"/>
<dbReference type="PANTHER" id="PTHR43611">
    <property type="entry name" value="ALPHA-D-GLUCOSE 1-PHOSPHATE PHOSPHATASE"/>
    <property type="match status" value="1"/>
</dbReference>
<dbReference type="Pfam" id="PF13419">
    <property type="entry name" value="HAD_2"/>
    <property type="match status" value="1"/>
</dbReference>
<dbReference type="InterPro" id="IPR041492">
    <property type="entry name" value="HAD_2"/>
</dbReference>